<feature type="compositionally biased region" description="Basic and acidic residues" evidence="1">
    <location>
        <begin position="79"/>
        <end position="93"/>
    </location>
</feature>
<name>A0A427AKE7_ENSVE</name>
<feature type="compositionally biased region" description="Basic and acidic residues" evidence="1">
    <location>
        <begin position="110"/>
        <end position="124"/>
    </location>
</feature>
<dbReference type="Proteomes" id="UP000287651">
    <property type="component" value="Unassembled WGS sequence"/>
</dbReference>
<dbReference type="EMBL" id="AMZH03002144">
    <property type="protein sequence ID" value="RRT76622.1"/>
    <property type="molecule type" value="Genomic_DNA"/>
</dbReference>
<evidence type="ECO:0000313" key="2">
    <source>
        <dbReference type="EMBL" id="RRT76622.1"/>
    </source>
</evidence>
<feature type="region of interest" description="Disordered" evidence="1">
    <location>
        <begin position="55"/>
        <end position="143"/>
    </location>
</feature>
<evidence type="ECO:0000256" key="1">
    <source>
        <dbReference type="SAM" id="MobiDB-lite"/>
    </source>
</evidence>
<feature type="compositionally biased region" description="Basic residues" evidence="1">
    <location>
        <begin position="64"/>
        <end position="78"/>
    </location>
</feature>
<sequence length="143" mass="16035">MDLSALCDMPKVLVGKSTPVARVTPSSLEVEEVRVEATLRTAQAPSPKRLIEKSVLRQEDPTRTHKRVKVAVGKHKSRHGEGSSRAPSKDKELVGPNEEPTLPSRCRSKSMKELCRTNVRKNDEDYYALHMTDPPSQDPDFEM</sequence>
<comment type="caution">
    <text evidence="2">The sequence shown here is derived from an EMBL/GenBank/DDBJ whole genome shotgun (WGS) entry which is preliminary data.</text>
</comment>
<reference evidence="2 3" key="1">
    <citation type="journal article" date="2014" name="Agronomy (Basel)">
        <title>A Draft Genome Sequence for Ensete ventricosum, the Drought-Tolerant Tree Against Hunger.</title>
        <authorList>
            <person name="Harrison J."/>
            <person name="Moore K.A."/>
            <person name="Paszkiewicz K."/>
            <person name="Jones T."/>
            <person name="Grant M."/>
            <person name="Ambacheew D."/>
            <person name="Muzemil S."/>
            <person name="Studholme D.J."/>
        </authorList>
    </citation>
    <scope>NUCLEOTIDE SEQUENCE [LARGE SCALE GENOMIC DNA]</scope>
</reference>
<accession>A0A427AKE7</accession>
<protein>
    <submittedName>
        <fullName evidence="2">Uncharacterized protein</fullName>
    </submittedName>
</protein>
<dbReference type="AlphaFoldDB" id="A0A427AKE7"/>
<evidence type="ECO:0000313" key="3">
    <source>
        <dbReference type="Proteomes" id="UP000287651"/>
    </source>
</evidence>
<proteinExistence type="predicted"/>
<organism evidence="2 3">
    <name type="scientific">Ensete ventricosum</name>
    <name type="common">Abyssinian banana</name>
    <name type="synonym">Musa ensete</name>
    <dbReference type="NCBI Taxonomy" id="4639"/>
    <lineage>
        <taxon>Eukaryota</taxon>
        <taxon>Viridiplantae</taxon>
        <taxon>Streptophyta</taxon>
        <taxon>Embryophyta</taxon>
        <taxon>Tracheophyta</taxon>
        <taxon>Spermatophyta</taxon>
        <taxon>Magnoliopsida</taxon>
        <taxon>Liliopsida</taxon>
        <taxon>Zingiberales</taxon>
        <taxon>Musaceae</taxon>
        <taxon>Ensete</taxon>
    </lineage>
</organism>
<gene>
    <name evidence="2" type="ORF">B296_00028487</name>
</gene>